<evidence type="ECO:0000313" key="2">
    <source>
        <dbReference type="EMBL" id="GEY81697.1"/>
    </source>
</evidence>
<organism evidence="2">
    <name type="scientific">Tanacetum cinerariifolium</name>
    <name type="common">Dalmatian daisy</name>
    <name type="synonym">Chrysanthemum cinerariifolium</name>
    <dbReference type="NCBI Taxonomy" id="118510"/>
    <lineage>
        <taxon>Eukaryota</taxon>
        <taxon>Viridiplantae</taxon>
        <taxon>Streptophyta</taxon>
        <taxon>Embryophyta</taxon>
        <taxon>Tracheophyta</taxon>
        <taxon>Spermatophyta</taxon>
        <taxon>Magnoliopsida</taxon>
        <taxon>eudicotyledons</taxon>
        <taxon>Gunneridae</taxon>
        <taxon>Pentapetalae</taxon>
        <taxon>asterids</taxon>
        <taxon>campanulids</taxon>
        <taxon>Asterales</taxon>
        <taxon>Asteraceae</taxon>
        <taxon>Asteroideae</taxon>
        <taxon>Anthemideae</taxon>
        <taxon>Anthemidinae</taxon>
        <taxon>Tanacetum</taxon>
    </lineage>
</organism>
<dbReference type="AlphaFoldDB" id="A0A699HXR1"/>
<sequence>VGNNEGLIDEDVSSNDDGDQTNSYMLTKPEIKIGDEFLKILHDNSFNGMDGSDINEHIRKVLEITKWIKVPNVDKDELQLHMFSKSLSGDAKKWNHTTYHEDLAETMIWYTLKKTCVELIQAF</sequence>
<feature type="compositionally biased region" description="Acidic residues" evidence="1">
    <location>
        <begin position="7"/>
        <end position="19"/>
    </location>
</feature>
<evidence type="ECO:0000256" key="1">
    <source>
        <dbReference type="SAM" id="MobiDB-lite"/>
    </source>
</evidence>
<comment type="caution">
    <text evidence="2">The sequence shown here is derived from an EMBL/GenBank/DDBJ whole genome shotgun (WGS) entry which is preliminary data.</text>
</comment>
<protein>
    <recommendedName>
        <fullName evidence="3">Reverse transcriptase domain-containing protein</fullName>
    </recommendedName>
</protein>
<proteinExistence type="predicted"/>
<dbReference type="EMBL" id="BKCJ010212488">
    <property type="protein sequence ID" value="GEY81697.1"/>
    <property type="molecule type" value="Genomic_DNA"/>
</dbReference>
<feature type="non-terminal residue" evidence="2">
    <location>
        <position position="1"/>
    </location>
</feature>
<reference evidence="2" key="1">
    <citation type="journal article" date="2019" name="Sci. Rep.">
        <title>Draft genome of Tanacetum cinerariifolium, the natural source of mosquito coil.</title>
        <authorList>
            <person name="Yamashiro T."/>
            <person name="Shiraishi A."/>
            <person name="Satake H."/>
            <person name="Nakayama K."/>
        </authorList>
    </citation>
    <scope>NUCLEOTIDE SEQUENCE</scope>
</reference>
<gene>
    <name evidence="2" type="ORF">Tci_453671</name>
</gene>
<name>A0A699HXR1_TANCI</name>
<feature type="region of interest" description="Disordered" evidence="1">
    <location>
        <begin position="1"/>
        <end position="23"/>
    </location>
</feature>
<evidence type="ECO:0008006" key="3">
    <source>
        <dbReference type="Google" id="ProtNLM"/>
    </source>
</evidence>
<accession>A0A699HXR1</accession>